<dbReference type="CDD" id="cd00920">
    <property type="entry name" value="Cupredoxin"/>
    <property type="match status" value="2"/>
</dbReference>
<gene>
    <name evidence="2" type="ORF">CYLTODRAFT_421870</name>
</gene>
<dbReference type="PANTHER" id="PTHR34883">
    <property type="entry name" value="SERINE-RICH PROTEIN, PUTATIVE-RELATED-RELATED"/>
    <property type="match status" value="1"/>
</dbReference>
<dbReference type="Proteomes" id="UP000054007">
    <property type="component" value="Unassembled WGS sequence"/>
</dbReference>
<organism evidence="2 3">
    <name type="scientific">Cylindrobasidium torrendii FP15055 ss-10</name>
    <dbReference type="NCBI Taxonomy" id="1314674"/>
    <lineage>
        <taxon>Eukaryota</taxon>
        <taxon>Fungi</taxon>
        <taxon>Dikarya</taxon>
        <taxon>Basidiomycota</taxon>
        <taxon>Agaricomycotina</taxon>
        <taxon>Agaricomycetes</taxon>
        <taxon>Agaricomycetidae</taxon>
        <taxon>Agaricales</taxon>
        <taxon>Marasmiineae</taxon>
        <taxon>Physalacriaceae</taxon>
        <taxon>Cylindrobasidium</taxon>
    </lineage>
</organism>
<feature type="chain" id="PRO_5002316944" evidence="1">
    <location>
        <begin position="20"/>
        <end position="288"/>
    </location>
</feature>
<keyword evidence="1" id="KW-0732">Signal</keyword>
<reference evidence="2 3" key="1">
    <citation type="journal article" date="2015" name="Fungal Genet. Biol.">
        <title>Evolution of novel wood decay mechanisms in Agaricales revealed by the genome sequences of Fistulina hepatica and Cylindrobasidium torrendii.</title>
        <authorList>
            <person name="Floudas D."/>
            <person name="Held B.W."/>
            <person name="Riley R."/>
            <person name="Nagy L.G."/>
            <person name="Koehler G."/>
            <person name="Ransdell A.S."/>
            <person name="Younus H."/>
            <person name="Chow J."/>
            <person name="Chiniquy J."/>
            <person name="Lipzen A."/>
            <person name="Tritt A."/>
            <person name="Sun H."/>
            <person name="Haridas S."/>
            <person name="LaButti K."/>
            <person name="Ohm R.A."/>
            <person name="Kues U."/>
            <person name="Blanchette R.A."/>
            <person name="Grigoriev I.V."/>
            <person name="Minto R.E."/>
            <person name="Hibbett D.S."/>
        </authorList>
    </citation>
    <scope>NUCLEOTIDE SEQUENCE [LARGE SCALE GENOMIC DNA]</scope>
    <source>
        <strain evidence="2 3">FP15055 ss-10</strain>
    </source>
</reference>
<sequence>MKFIFSFILPAILAATALATYDYDYEVNVGADGKLAFDPEYIYANPGDIVKFNFFPKNHSVTQSSFDEPCTPLHGGADSGFVPVPIDTVGDEPFYLQVVDESPVWFHCMQQAPKPHCQAGMVFAINPPDEHDPKSFAAFKANALAQPPKSEEYEYESWDHQIVVGPDGKLAYDPPSIQAEIGDTVTFVFMPKNHTVTQSSFDAPCQSLADTTYGQVQGFKSGFMPVAANATEFPTFTITIENKDPIWGYCGQTGHCGKGMVFAINANEDSDKNFWAFQHLAIATNGTN</sequence>
<keyword evidence="3" id="KW-1185">Reference proteome</keyword>
<protein>
    <submittedName>
        <fullName evidence="2">Cupredoxin</fullName>
    </submittedName>
</protein>
<dbReference type="InterPro" id="IPR008972">
    <property type="entry name" value="Cupredoxin"/>
</dbReference>
<evidence type="ECO:0000313" key="2">
    <source>
        <dbReference type="EMBL" id="KIY68110.1"/>
    </source>
</evidence>
<dbReference type="OrthoDB" id="1921208at2759"/>
<dbReference type="PANTHER" id="PTHR34883:SF15">
    <property type="entry name" value="EXTRACELLULAR SERINE-RICH PROTEIN"/>
    <property type="match status" value="1"/>
</dbReference>
<evidence type="ECO:0000313" key="3">
    <source>
        <dbReference type="Proteomes" id="UP000054007"/>
    </source>
</evidence>
<dbReference type="Gene3D" id="2.60.40.420">
    <property type="entry name" value="Cupredoxins - blue copper proteins"/>
    <property type="match status" value="2"/>
</dbReference>
<dbReference type="EMBL" id="KN880509">
    <property type="protein sequence ID" value="KIY68110.1"/>
    <property type="molecule type" value="Genomic_DNA"/>
</dbReference>
<name>A0A0D7BCY9_9AGAR</name>
<accession>A0A0D7BCY9</accession>
<proteinExistence type="predicted"/>
<dbReference type="AlphaFoldDB" id="A0A0D7BCY9"/>
<feature type="signal peptide" evidence="1">
    <location>
        <begin position="1"/>
        <end position="19"/>
    </location>
</feature>
<dbReference type="STRING" id="1314674.A0A0D7BCY9"/>
<dbReference type="InterPro" id="IPR052953">
    <property type="entry name" value="Ser-rich/MCO-related"/>
</dbReference>
<evidence type="ECO:0000256" key="1">
    <source>
        <dbReference type="SAM" id="SignalP"/>
    </source>
</evidence>
<dbReference type="SUPFAM" id="SSF49503">
    <property type="entry name" value="Cupredoxins"/>
    <property type="match status" value="2"/>
</dbReference>